<dbReference type="InterPro" id="IPR000719">
    <property type="entry name" value="Prot_kinase_dom"/>
</dbReference>
<name>A0A9P0KNX8_ACAOB</name>
<feature type="region of interest" description="Disordered" evidence="13">
    <location>
        <begin position="324"/>
        <end position="350"/>
    </location>
</feature>
<dbReference type="FunFam" id="1.10.510.10:FF:000031">
    <property type="entry name" value="Mitogen-activated protein kinase kinase kinase kinase"/>
    <property type="match status" value="1"/>
</dbReference>
<feature type="compositionally biased region" description="Low complexity" evidence="13">
    <location>
        <begin position="492"/>
        <end position="506"/>
    </location>
</feature>
<comment type="caution">
    <text evidence="16">The sequence shown here is derived from an EMBL/GenBank/DDBJ whole genome shotgun (WGS) entry which is preliminary data.</text>
</comment>
<dbReference type="PIRSF" id="PIRSF038172">
    <property type="entry name" value="MAPKKKK"/>
    <property type="match status" value="1"/>
</dbReference>
<comment type="catalytic activity">
    <reaction evidence="9">
        <text>L-seryl-[protein] + ATP = O-phospho-L-seryl-[protein] + ADP + H(+)</text>
        <dbReference type="Rhea" id="RHEA:17989"/>
        <dbReference type="Rhea" id="RHEA-COMP:9863"/>
        <dbReference type="Rhea" id="RHEA-COMP:11604"/>
        <dbReference type="ChEBI" id="CHEBI:15378"/>
        <dbReference type="ChEBI" id="CHEBI:29999"/>
        <dbReference type="ChEBI" id="CHEBI:30616"/>
        <dbReference type="ChEBI" id="CHEBI:83421"/>
        <dbReference type="ChEBI" id="CHEBI:456216"/>
        <dbReference type="EC" id="2.7.11.1"/>
    </reaction>
</comment>
<dbReference type="InterPro" id="IPR050629">
    <property type="entry name" value="STE20/SPS1-PAK"/>
</dbReference>
<dbReference type="SMART" id="SM00220">
    <property type="entry name" value="S_TKc"/>
    <property type="match status" value="1"/>
</dbReference>
<dbReference type="InterPro" id="IPR001180">
    <property type="entry name" value="CNH_dom"/>
</dbReference>
<evidence type="ECO:0000256" key="6">
    <source>
        <dbReference type="ARBA" id="ARBA00022741"/>
    </source>
</evidence>
<keyword evidence="4" id="KW-0597">Phosphoprotein</keyword>
<comment type="catalytic activity">
    <reaction evidence="9">
        <text>L-threonyl-[protein] + ATP = O-phospho-L-threonyl-[protein] + ADP + H(+)</text>
        <dbReference type="Rhea" id="RHEA:46608"/>
        <dbReference type="Rhea" id="RHEA-COMP:11060"/>
        <dbReference type="Rhea" id="RHEA-COMP:11605"/>
        <dbReference type="ChEBI" id="CHEBI:15378"/>
        <dbReference type="ChEBI" id="CHEBI:30013"/>
        <dbReference type="ChEBI" id="CHEBI:30616"/>
        <dbReference type="ChEBI" id="CHEBI:61977"/>
        <dbReference type="ChEBI" id="CHEBI:456216"/>
        <dbReference type="EC" id="2.7.11.1"/>
    </reaction>
</comment>
<dbReference type="Pfam" id="PF00069">
    <property type="entry name" value="Pkinase"/>
    <property type="match status" value="1"/>
</dbReference>
<feature type="compositionally biased region" description="Basic and acidic residues" evidence="13">
    <location>
        <begin position="535"/>
        <end position="547"/>
    </location>
</feature>
<protein>
    <recommendedName>
        <fullName evidence="9">Mitogen-activated protein kinase kinase kinase kinase</fullName>
        <ecNumber evidence="9">2.7.11.1</ecNumber>
    </recommendedName>
</protein>
<feature type="compositionally biased region" description="Basic residues" evidence="13">
    <location>
        <begin position="569"/>
        <end position="578"/>
    </location>
</feature>
<dbReference type="EMBL" id="CAKOFQ010006875">
    <property type="protein sequence ID" value="CAH1978905.1"/>
    <property type="molecule type" value="Genomic_DNA"/>
</dbReference>
<dbReference type="InterPro" id="IPR011009">
    <property type="entry name" value="Kinase-like_dom_sf"/>
</dbReference>
<evidence type="ECO:0000256" key="11">
    <source>
        <dbReference type="PIRSR" id="PIRSR038172-2"/>
    </source>
</evidence>
<dbReference type="InterPro" id="IPR021160">
    <property type="entry name" value="MAPKKKK"/>
</dbReference>
<feature type="domain" description="Protein kinase" evidence="14">
    <location>
        <begin position="19"/>
        <end position="276"/>
    </location>
</feature>
<dbReference type="PROSITE" id="PS00107">
    <property type="entry name" value="PROTEIN_KINASE_ATP"/>
    <property type="match status" value="1"/>
</dbReference>
<organism evidence="16 17">
    <name type="scientific">Acanthoscelides obtectus</name>
    <name type="common">Bean weevil</name>
    <name type="synonym">Bruchus obtectus</name>
    <dbReference type="NCBI Taxonomy" id="200917"/>
    <lineage>
        <taxon>Eukaryota</taxon>
        <taxon>Metazoa</taxon>
        <taxon>Ecdysozoa</taxon>
        <taxon>Arthropoda</taxon>
        <taxon>Hexapoda</taxon>
        <taxon>Insecta</taxon>
        <taxon>Pterygota</taxon>
        <taxon>Neoptera</taxon>
        <taxon>Endopterygota</taxon>
        <taxon>Coleoptera</taxon>
        <taxon>Polyphaga</taxon>
        <taxon>Cucujiformia</taxon>
        <taxon>Chrysomeloidea</taxon>
        <taxon>Chrysomelidae</taxon>
        <taxon>Bruchinae</taxon>
        <taxon>Bruchini</taxon>
        <taxon>Acanthoscelides</taxon>
    </lineage>
</organism>
<evidence type="ECO:0000256" key="5">
    <source>
        <dbReference type="ARBA" id="ARBA00022679"/>
    </source>
</evidence>
<comment type="similarity">
    <text evidence="2 9">Belongs to the protein kinase superfamily. STE Ser/Thr protein kinase family. STE20 subfamily.</text>
</comment>
<evidence type="ECO:0000256" key="1">
    <source>
        <dbReference type="ARBA" id="ARBA00001946"/>
    </source>
</evidence>
<evidence type="ECO:0000256" key="3">
    <source>
        <dbReference type="ARBA" id="ARBA00022527"/>
    </source>
</evidence>
<evidence type="ECO:0000256" key="2">
    <source>
        <dbReference type="ARBA" id="ARBA00008874"/>
    </source>
</evidence>
<dbReference type="GO" id="GO:0008349">
    <property type="term" value="F:MAP kinase kinase kinase kinase activity"/>
    <property type="evidence" value="ECO:0007669"/>
    <property type="project" value="InterPro"/>
</dbReference>
<dbReference type="Pfam" id="PF00780">
    <property type="entry name" value="CNH"/>
    <property type="match status" value="1"/>
</dbReference>
<keyword evidence="17" id="KW-1185">Reference proteome</keyword>
<keyword evidence="3 9" id="KW-0723">Serine/threonine-protein kinase</keyword>
<dbReference type="InterPro" id="IPR017441">
    <property type="entry name" value="Protein_kinase_ATP_BS"/>
</dbReference>
<feature type="region of interest" description="Disordered" evidence="13">
    <location>
        <begin position="474"/>
        <end position="591"/>
    </location>
</feature>
<dbReference type="PANTHER" id="PTHR48012:SF18">
    <property type="entry name" value="HAPPYHOUR, ISOFORM A"/>
    <property type="match status" value="1"/>
</dbReference>
<reference evidence="16" key="1">
    <citation type="submission" date="2022-03" db="EMBL/GenBank/DDBJ databases">
        <authorList>
            <person name="Sayadi A."/>
        </authorList>
    </citation>
    <scope>NUCLEOTIDE SEQUENCE</scope>
</reference>
<dbReference type="Proteomes" id="UP001152888">
    <property type="component" value="Unassembled WGS sequence"/>
</dbReference>
<dbReference type="AlphaFoldDB" id="A0A9P0KNX8"/>
<sequence length="956" mass="107611">MAQGVLSSDISRRNPQDDYELIQRIGSGTYGDVYKAKRLSTNDFAAIKVIKLEPGDDFGIIQQEILMMKDCRHPNIIAYYGSYLRRDKLWICMEYCGGGSLQDIYHITGPLAENQIAYMCRETLLGLQYLHSMGKMHRDIKGANILLTEAGDVKLADFGVSAQITATINKRKSFIGTPYWMAPEVAAVERKGGYNQLCDIWATGITAIELAELQPPMFDLHPMRALFLMSKSGFKPPTLKDKEKWSPTFHNFVKVALTKNPKKRPTAEKLLQHPFFQGDMSRRLALELLQKVNNPSHMFTEFEADEDGAVPNVPQRITSRLTTRPKSQNALHTNDIDIDDSNNTLHRPGPPNIIVEDQKTKQWDVMDLMNNVTSVHNCVEHQNKKCGIGAAFDSLNRDMENSERKAMTGSQLLKMSLRSLLQYIDEELVMRGTYVYHPTDYEQQATLPVQDSEAASLATVAASAMGVAKCEVHNAHHHHRRSDGDSPSSNVSADQSAAAGAFAGGSPRRHSSVDEIFGLMNSMDIGGRQRSLSDSGRRDRSKERETNGSESGPADGNVPDLVTSPPVPPRKHRRRHTPPRPPSNGLPPTPKVHMGACFSKVFNGCPLRIHCTASWINPETRDQHILIGAEEGIYNLNLNELHETCIDQLYNRRTLWMYVIKDVLMTLSGKTLQLYRHDLLALQNKQSHRFSLHMNRIPERLVPRKFALTTRVPDTRGTSKCCVARNPYNGYKYLCGATATGIYLMQWYDPLNKFMLLKHVECVLPNPLNVFEMIITPELEYPTVCVSIKQAYQQNRFKLDLINMNSGASWFHSDELQDMDGTATVIPKKENLSIVNVTQLDKDSILMCYDNVIKIVTPQGKLKVNKKQVCELQFDFKIESILCLPDSVLAFHKHGMQGRSLKNGEITQEITDTARTYKLLGSDKVVMLESNLVRTGTLTHEDGHDLYILAGHEASY</sequence>
<evidence type="ECO:0000313" key="17">
    <source>
        <dbReference type="Proteomes" id="UP001152888"/>
    </source>
</evidence>
<dbReference type="EC" id="2.7.11.1" evidence="9"/>
<evidence type="ECO:0000259" key="14">
    <source>
        <dbReference type="PROSITE" id="PS50011"/>
    </source>
</evidence>
<evidence type="ECO:0000256" key="8">
    <source>
        <dbReference type="ARBA" id="ARBA00022840"/>
    </source>
</evidence>
<keyword evidence="5 9" id="KW-0808">Transferase</keyword>
<keyword evidence="8 9" id="KW-0067">ATP-binding</keyword>
<gene>
    <name evidence="16" type="ORF">ACAOBT_LOCUS13282</name>
</gene>
<feature type="compositionally biased region" description="Pro residues" evidence="13">
    <location>
        <begin position="579"/>
        <end position="590"/>
    </location>
</feature>
<dbReference type="GO" id="GO:0005524">
    <property type="term" value="F:ATP binding"/>
    <property type="evidence" value="ECO:0007669"/>
    <property type="project" value="UniProtKB-UniRule"/>
</dbReference>
<accession>A0A9P0KNX8</accession>
<dbReference type="PROSITE" id="PS50219">
    <property type="entry name" value="CNH"/>
    <property type="match status" value="1"/>
</dbReference>
<dbReference type="PROSITE" id="PS50011">
    <property type="entry name" value="PROTEIN_KINASE_DOM"/>
    <property type="match status" value="1"/>
</dbReference>
<keyword evidence="7 9" id="KW-0418">Kinase</keyword>
<feature type="active site" description="Proton acceptor" evidence="10">
    <location>
        <position position="139"/>
    </location>
</feature>
<feature type="domain" description="CNH" evidence="15">
    <location>
        <begin position="606"/>
        <end position="925"/>
    </location>
</feature>
<evidence type="ECO:0000259" key="15">
    <source>
        <dbReference type="PROSITE" id="PS50219"/>
    </source>
</evidence>
<dbReference type="PANTHER" id="PTHR48012">
    <property type="entry name" value="STERILE20-LIKE KINASE, ISOFORM B-RELATED"/>
    <property type="match status" value="1"/>
</dbReference>
<comment type="cofactor">
    <cofactor evidence="1 9">
        <name>Mg(2+)</name>
        <dbReference type="ChEBI" id="CHEBI:18420"/>
    </cofactor>
</comment>
<evidence type="ECO:0000256" key="13">
    <source>
        <dbReference type="SAM" id="MobiDB-lite"/>
    </source>
</evidence>
<evidence type="ECO:0000256" key="10">
    <source>
        <dbReference type="PIRSR" id="PIRSR038172-1"/>
    </source>
</evidence>
<dbReference type="SMART" id="SM00036">
    <property type="entry name" value="CNH"/>
    <property type="match status" value="1"/>
</dbReference>
<keyword evidence="6 9" id="KW-0547">Nucleotide-binding</keyword>
<dbReference type="Gene3D" id="1.10.510.10">
    <property type="entry name" value="Transferase(Phosphotransferase) domain 1"/>
    <property type="match status" value="1"/>
</dbReference>
<proteinExistence type="inferred from homology"/>
<feature type="binding site" evidence="11 12">
    <location>
        <position position="48"/>
    </location>
    <ligand>
        <name>ATP</name>
        <dbReference type="ChEBI" id="CHEBI:30616"/>
    </ligand>
</feature>
<dbReference type="GO" id="GO:0005737">
    <property type="term" value="C:cytoplasm"/>
    <property type="evidence" value="ECO:0007669"/>
    <property type="project" value="TreeGrafter"/>
</dbReference>
<evidence type="ECO:0000256" key="12">
    <source>
        <dbReference type="PROSITE-ProRule" id="PRU10141"/>
    </source>
</evidence>
<evidence type="ECO:0000313" key="16">
    <source>
        <dbReference type="EMBL" id="CAH1978905.1"/>
    </source>
</evidence>
<dbReference type="OrthoDB" id="8693905at2759"/>
<comment type="function">
    <text evidence="9">Serine/threonine kinase that plays a role in the response to environmental stress. Appears to act upstream of the JUN N-terminal pathway.</text>
</comment>
<evidence type="ECO:0000256" key="4">
    <source>
        <dbReference type="ARBA" id="ARBA00022553"/>
    </source>
</evidence>
<dbReference type="CDD" id="cd06613">
    <property type="entry name" value="STKc_MAP4K3_like"/>
    <property type="match status" value="1"/>
</dbReference>
<dbReference type="SUPFAM" id="SSF56112">
    <property type="entry name" value="Protein kinase-like (PK-like)"/>
    <property type="match status" value="1"/>
</dbReference>
<evidence type="ECO:0000256" key="9">
    <source>
        <dbReference type="PIRNR" id="PIRNR038172"/>
    </source>
</evidence>
<evidence type="ECO:0000256" key="7">
    <source>
        <dbReference type="ARBA" id="ARBA00022777"/>
    </source>
</evidence>
<feature type="binding site" evidence="11">
    <location>
        <begin position="25"/>
        <end position="33"/>
    </location>
    <ligand>
        <name>ATP</name>
        <dbReference type="ChEBI" id="CHEBI:30616"/>
    </ligand>
</feature>